<feature type="modified residue" description="4-aspartylphosphate" evidence="12">
    <location>
        <position position="820"/>
    </location>
</feature>
<dbReference type="EMBL" id="CP059735">
    <property type="protein sequence ID" value="WDD96583.1"/>
    <property type="molecule type" value="Genomic_DNA"/>
</dbReference>
<proteinExistence type="predicted"/>
<dbReference type="FunFam" id="3.30.565.10:FF:000010">
    <property type="entry name" value="Sensor histidine kinase RcsC"/>
    <property type="match status" value="1"/>
</dbReference>
<dbReference type="GO" id="GO:0000155">
    <property type="term" value="F:phosphorelay sensor kinase activity"/>
    <property type="evidence" value="ECO:0007669"/>
    <property type="project" value="InterPro"/>
</dbReference>
<evidence type="ECO:0000256" key="7">
    <source>
        <dbReference type="ARBA" id="ARBA00022840"/>
    </source>
</evidence>
<evidence type="ECO:0000256" key="4">
    <source>
        <dbReference type="ARBA" id="ARBA00022679"/>
    </source>
</evidence>
<dbReference type="PANTHER" id="PTHR45339:SF3">
    <property type="entry name" value="HISTIDINE KINASE"/>
    <property type="match status" value="1"/>
</dbReference>
<evidence type="ECO:0000256" key="10">
    <source>
        <dbReference type="ARBA" id="ARBA00068150"/>
    </source>
</evidence>
<keyword evidence="5" id="KW-0547">Nucleotide-binding</keyword>
<dbReference type="Proteomes" id="UP000032568">
    <property type="component" value="Chromosome"/>
</dbReference>
<dbReference type="Pfam" id="PF09084">
    <property type="entry name" value="NMT1"/>
    <property type="match status" value="1"/>
</dbReference>
<comment type="catalytic activity">
    <reaction evidence="1">
        <text>ATP + protein L-histidine = ADP + protein N-phospho-L-histidine.</text>
        <dbReference type="EC" id="2.7.13.3"/>
    </reaction>
</comment>
<evidence type="ECO:0000256" key="9">
    <source>
        <dbReference type="ARBA" id="ARBA00064003"/>
    </source>
</evidence>
<evidence type="ECO:0000259" key="16">
    <source>
        <dbReference type="PROSITE" id="PS50110"/>
    </source>
</evidence>
<dbReference type="AlphaFoldDB" id="A0AAE9YKL2"/>
<sequence>MCSPLITFFRALLLGGLCALPVLLQAQQSQDREVVLRLKWFHQFQFAGYYAAQKMGYYRDAGMRVTILPRDINSTPVAEVLAGSAHFGISDSSLALHKLNGKPVVVLACIFQNSPMVLISLAEQQMVSPLDFVGKRIMYQKGVNDAMIAALFYEVGLKPGDYQYLPHSFDDMALIKGDTDVISAYITDQPFLYKQKGIEVNIANPINYGIDFYGDLLFTSQSLLEQDPELVLAFRKASIRGWQYALENPQQVIGWLLTDYHSQKSRAALTYEAQATRRVIRPLLTELGNINMGRFKQISKIYQEKGLAPESGDLTGFHYQDYFKQAPREAFYLRTAIFFVVLALLVVTTVLNLNRGLKKSVAQSSEELYRANQQLQETIYNAEAANRSKSAFLANMSHEIRTPLNAIINMSKLCLQTPLNTKQHNYLTKVHSSANFLLQIINDILDFSKIEAGKLDLERKSFAIDGLLSQLAMLAGPKARDKQIQLLFDLQPPLPLYYTGDMLRLGQILLNLVSNGIKFTSQGYVTVTFKAVSSKQDMVTLAITVEDTGIGISKAAQKNLFHSFSQADVSITRRFGGSGLGLVICKELASLMGGELVLSSKENVGTSVTVKIPMALAPAPAVPQQSWMPQVLLIGTDKKTITSMANTLAVFDIPVSRANSVHGLADKLQDIDLILIDNSFDPVLTPAAVIDFIERLGQRSDSLAPGDKRIPVYLLTSGQAMPEQLASYTGYDLKKPIYYSRLYRAVCGEQEVVDKPKALPQPVSPAWRDKQVLLAEDNDINQEIVMELLADSGIKITAVADGKAAITALEQHAYDLVLMDIQMPVMDGVTATKIIRKNPDWQQLPIIALTASAMVGDREVGLSIGMSDYLTKPLDAQNFYAVLAKWLRPNHTTPKGQQQDTLEREAVLMINQRRVEGIDLQAGLSSCLGKRPLLEKLVVQFAKKFRHISPELKDAIQNHNYGKAKAISHNLKGVAGNIGALTISRLAADIDKGLAQQPVEIAEDALVQLEQELQRLLASLGSLD</sequence>
<evidence type="ECO:0000256" key="11">
    <source>
        <dbReference type="PROSITE-ProRule" id="PRU00110"/>
    </source>
</evidence>
<dbReference type="PROSITE" id="PS50894">
    <property type="entry name" value="HPT"/>
    <property type="match status" value="1"/>
</dbReference>
<accession>A0AAE9YKL2</accession>
<dbReference type="RefSeq" id="WP_152646723.1">
    <property type="nucleotide sequence ID" value="NZ_CP059735.1"/>
</dbReference>
<keyword evidence="7" id="KW-0067">ATP-binding</keyword>
<gene>
    <name evidence="18" type="ORF">SG35_014445</name>
</gene>
<evidence type="ECO:0000256" key="3">
    <source>
        <dbReference type="ARBA" id="ARBA00022553"/>
    </source>
</evidence>
<evidence type="ECO:0000256" key="5">
    <source>
        <dbReference type="ARBA" id="ARBA00022741"/>
    </source>
</evidence>
<dbReference type="InterPro" id="IPR015168">
    <property type="entry name" value="SsuA/THI5"/>
</dbReference>
<dbReference type="InterPro" id="IPR036890">
    <property type="entry name" value="HATPase_C_sf"/>
</dbReference>
<dbReference type="PROSITE" id="PS50109">
    <property type="entry name" value="HIS_KIN"/>
    <property type="match status" value="1"/>
</dbReference>
<dbReference type="Pfam" id="PF00072">
    <property type="entry name" value="Response_reg"/>
    <property type="match status" value="1"/>
</dbReference>
<dbReference type="InterPro" id="IPR008207">
    <property type="entry name" value="Sig_transdc_His_kin_Hpt_dom"/>
</dbReference>
<dbReference type="Pfam" id="PF00512">
    <property type="entry name" value="HisKA"/>
    <property type="match status" value="1"/>
</dbReference>
<dbReference type="Gene3D" id="1.10.287.130">
    <property type="match status" value="1"/>
</dbReference>
<organism evidence="18 19">
    <name type="scientific">Thalassomonas actiniarum</name>
    <dbReference type="NCBI Taxonomy" id="485447"/>
    <lineage>
        <taxon>Bacteria</taxon>
        <taxon>Pseudomonadati</taxon>
        <taxon>Pseudomonadota</taxon>
        <taxon>Gammaproteobacteria</taxon>
        <taxon>Alteromonadales</taxon>
        <taxon>Colwelliaceae</taxon>
        <taxon>Thalassomonas</taxon>
    </lineage>
</organism>
<comment type="subunit">
    <text evidence="9">At low DSF concentrations, interacts with RpfF.</text>
</comment>
<evidence type="ECO:0000256" key="13">
    <source>
        <dbReference type="SAM" id="Phobius"/>
    </source>
</evidence>
<evidence type="ECO:0000259" key="15">
    <source>
        <dbReference type="PROSITE" id="PS50109"/>
    </source>
</evidence>
<evidence type="ECO:0000256" key="2">
    <source>
        <dbReference type="ARBA" id="ARBA00012438"/>
    </source>
</evidence>
<evidence type="ECO:0000256" key="8">
    <source>
        <dbReference type="ARBA" id="ARBA00023012"/>
    </source>
</evidence>
<dbReference type="InterPro" id="IPR003661">
    <property type="entry name" value="HisK_dim/P_dom"/>
</dbReference>
<dbReference type="SUPFAM" id="SSF53850">
    <property type="entry name" value="Periplasmic binding protein-like II"/>
    <property type="match status" value="1"/>
</dbReference>
<dbReference type="InterPro" id="IPR036641">
    <property type="entry name" value="HPT_dom_sf"/>
</dbReference>
<dbReference type="InterPro" id="IPR003594">
    <property type="entry name" value="HATPase_dom"/>
</dbReference>
<dbReference type="PANTHER" id="PTHR45339">
    <property type="entry name" value="HYBRID SIGNAL TRANSDUCTION HISTIDINE KINASE J"/>
    <property type="match status" value="1"/>
</dbReference>
<protein>
    <recommendedName>
        <fullName evidence="10">Sensory/regulatory protein RpfC</fullName>
        <ecNumber evidence="2">2.7.13.3</ecNumber>
    </recommendedName>
</protein>
<dbReference type="Pfam" id="PF02518">
    <property type="entry name" value="HATPase_c"/>
    <property type="match status" value="1"/>
</dbReference>
<dbReference type="GO" id="GO:0005886">
    <property type="term" value="C:plasma membrane"/>
    <property type="evidence" value="ECO:0007669"/>
    <property type="project" value="UniProtKB-SubCell"/>
</dbReference>
<feature type="domain" description="HPt" evidence="17">
    <location>
        <begin position="930"/>
        <end position="1023"/>
    </location>
</feature>
<keyword evidence="6" id="KW-0418">Kinase</keyword>
<keyword evidence="19" id="KW-1185">Reference proteome</keyword>
<reference evidence="18 19" key="2">
    <citation type="journal article" date="2022" name="Mar. Drugs">
        <title>Bioassay-Guided Fractionation Leads to the Detection of Cholic Acid Generated by the Rare Thalassomonas sp.</title>
        <authorList>
            <person name="Pheiffer F."/>
            <person name="Schneider Y.K."/>
            <person name="Hansen E.H."/>
            <person name="Andersen J.H."/>
            <person name="Isaksson J."/>
            <person name="Busche T."/>
            <person name="R C."/>
            <person name="Kalinowski J."/>
            <person name="Zyl L.V."/>
            <person name="Trindade M."/>
        </authorList>
    </citation>
    <scope>NUCLEOTIDE SEQUENCE [LARGE SCALE GENOMIC DNA]</scope>
    <source>
        <strain evidence="18 19">A5K-106</strain>
    </source>
</reference>
<dbReference type="InterPro" id="IPR011006">
    <property type="entry name" value="CheY-like_superfamily"/>
</dbReference>
<reference evidence="18 19" key="1">
    <citation type="journal article" date="2015" name="Genome Announc.">
        <title>Draft Genome Sequences of Marine Isolates of Thalassomonas viridans and Thalassomonas actiniarum.</title>
        <authorList>
            <person name="Olonade I."/>
            <person name="van Zyl L.J."/>
            <person name="Trindade M."/>
        </authorList>
    </citation>
    <scope>NUCLEOTIDE SEQUENCE [LARGE SCALE GENOMIC DNA]</scope>
    <source>
        <strain evidence="18 19">A5K-106</strain>
    </source>
</reference>
<keyword evidence="14" id="KW-0732">Signal</keyword>
<dbReference type="KEGG" id="tact:SG35_014445"/>
<evidence type="ECO:0000256" key="12">
    <source>
        <dbReference type="PROSITE-ProRule" id="PRU00169"/>
    </source>
</evidence>
<evidence type="ECO:0000259" key="17">
    <source>
        <dbReference type="PROSITE" id="PS50894"/>
    </source>
</evidence>
<dbReference type="SUPFAM" id="SSF47384">
    <property type="entry name" value="Homodimeric domain of signal transducing histidine kinase"/>
    <property type="match status" value="1"/>
</dbReference>
<dbReference type="FunFam" id="1.10.287.130:FF:000002">
    <property type="entry name" value="Two-component osmosensing histidine kinase"/>
    <property type="match status" value="1"/>
</dbReference>
<dbReference type="Pfam" id="PF01627">
    <property type="entry name" value="Hpt"/>
    <property type="match status" value="1"/>
</dbReference>
<dbReference type="PROSITE" id="PS50110">
    <property type="entry name" value="RESPONSE_REGULATORY"/>
    <property type="match status" value="1"/>
</dbReference>
<keyword evidence="8" id="KW-0902">Two-component regulatory system</keyword>
<dbReference type="Gene3D" id="3.40.50.2300">
    <property type="match status" value="1"/>
</dbReference>
<dbReference type="CDD" id="cd16922">
    <property type="entry name" value="HATPase_EvgS-ArcB-TorS-like"/>
    <property type="match status" value="1"/>
</dbReference>
<evidence type="ECO:0000256" key="6">
    <source>
        <dbReference type="ARBA" id="ARBA00022777"/>
    </source>
</evidence>
<feature type="domain" description="Response regulatory" evidence="16">
    <location>
        <begin position="771"/>
        <end position="887"/>
    </location>
</feature>
<feature type="modified residue" description="Phosphohistidine" evidence="11">
    <location>
        <position position="969"/>
    </location>
</feature>
<dbReference type="SUPFAM" id="SSF47226">
    <property type="entry name" value="Histidine-containing phosphotransfer domain, HPT domain"/>
    <property type="match status" value="1"/>
</dbReference>
<keyword evidence="13" id="KW-0812">Transmembrane</keyword>
<dbReference type="CDD" id="cd00082">
    <property type="entry name" value="HisKA"/>
    <property type="match status" value="1"/>
</dbReference>
<name>A0AAE9YKL2_9GAMM</name>
<dbReference type="Gene3D" id="1.20.120.160">
    <property type="entry name" value="HPT domain"/>
    <property type="match status" value="1"/>
</dbReference>
<dbReference type="SUPFAM" id="SSF52172">
    <property type="entry name" value="CheY-like"/>
    <property type="match status" value="1"/>
</dbReference>
<dbReference type="EC" id="2.7.13.3" evidence="2"/>
<feature type="chain" id="PRO_5042288999" description="Sensory/regulatory protein RpfC" evidence="14">
    <location>
        <begin position="27"/>
        <end position="1024"/>
    </location>
</feature>
<dbReference type="SUPFAM" id="SSF55874">
    <property type="entry name" value="ATPase domain of HSP90 chaperone/DNA topoisomerase II/histidine kinase"/>
    <property type="match status" value="1"/>
</dbReference>
<keyword evidence="3 12" id="KW-0597">Phosphoprotein</keyword>
<feature type="signal peptide" evidence="14">
    <location>
        <begin position="1"/>
        <end position="26"/>
    </location>
</feature>
<evidence type="ECO:0000313" key="18">
    <source>
        <dbReference type="EMBL" id="WDD96583.1"/>
    </source>
</evidence>
<dbReference type="CDD" id="cd17546">
    <property type="entry name" value="REC_hyHK_CKI1_RcsC-like"/>
    <property type="match status" value="1"/>
</dbReference>
<dbReference type="InterPro" id="IPR036097">
    <property type="entry name" value="HisK_dim/P_sf"/>
</dbReference>
<dbReference type="InterPro" id="IPR005467">
    <property type="entry name" value="His_kinase_dom"/>
</dbReference>
<feature type="transmembrane region" description="Helical" evidence="13">
    <location>
        <begin position="331"/>
        <end position="353"/>
    </location>
</feature>
<dbReference type="SMART" id="SM00387">
    <property type="entry name" value="HATPase_c"/>
    <property type="match status" value="1"/>
</dbReference>
<keyword evidence="4" id="KW-0808">Transferase</keyword>
<evidence type="ECO:0000313" key="19">
    <source>
        <dbReference type="Proteomes" id="UP000032568"/>
    </source>
</evidence>
<dbReference type="SMART" id="SM00448">
    <property type="entry name" value="REC"/>
    <property type="match status" value="1"/>
</dbReference>
<dbReference type="InterPro" id="IPR001789">
    <property type="entry name" value="Sig_transdc_resp-reg_receiver"/>
</dbReference>
<evidence type="ECO:0000256" key="14">
    <source>
        <dbReference type="SAM" id="SignalP"/>
    </source>
</evidence>
<dbReference type="GO" id="GO:0005524">
    <property type="term" value="F:ATP binding"/>
    <property type="evidence" value="ECO:0007669"/>
    <property type="project" value="UniProtKB-KW"/>
</dbReference>
<dbReference type="Gene3D" id="3.40.190.10">
    <property type="entry name" value="Periplasmic binding protein-like II"/>
    <property type="match status" value="2"/>
</dbReference>
<evidence type="ECO:0000256" key="1">
    <source>
        <dbReference type="ARBA" id="ARBA00000085"/>
    </source>
</evidence>
<keyword evidence="13" id="KW-0472">Membrane</keyword>
<dbReference type="InterPro" id="IPR004358">
    <property type="entry name" value="Sig_transdc_His_kin-like_C"/>
</dbReference>
<feature type="domain" description="Histidine kinase" evidence="15">
    <location>
        <begin position="395"/>
        <end position="616"/>
    </location>
</feature>
<dbReference type="Gene3D" id="3.30.565.10">
    <property type="entry name" value="Histidine kinase-like ATPase, C-terminal domain"/>
    <property type="match status" value="1"/>
</dbReference>
<keyword evidence="13" id="KW-1133">Transmembrane helix</keyword>
<dbReference type="SMART" id="SM00388">
    <property type="entry name" value="HisKA"/>
    <property type="match status" value="1"/>
</dbReference>
<dbReference type="PRINTS" id="PR00344">
    <property type="entry name" value="BCTRLSENSOR"/>
</dbReference>